<dbReference type="RefSeq" id="WP_281094931.1">
    <property type="nucleotide sequence ID" value="NZ_JARYZI010000009.1"/>
</dbReference>
<dbReference type="InterPro" id="IPR001845">
    <property type="entry name" value="HTH_ArsR_DNA-bd_dom"/>
</dbReference>
<dbReference type="InterPro" id="IPR011991">
    <property type="entry name" value="ArsR-like_HTH"/>
</dbReference>
<evidence type="ECO:0000313" key="2">
    <source>
        <dbReference type="EMBL" id="MDH8679035.1"/>
    </source>
</evidence>
<dbReference type="Pfam" id="PF12840">
    <property type="entry name" value="HTH_20"/>
    <property type="match status" value="1"/>
</dbReference>
<dbReference type="EMBL" id="JARYZI010000009">
    <property type="protein sequence ID" value="MDH8679035.1"/>
    <property type="molecule type" value="Genomic_DNA"/>
</dbReference>
<dbReference type="InterPro" id="IPR036390">
    <property type="entry name" value="WH_DNA-bd_sf"/>
</dbReference>
<dbReference type="CDD" id="cd00090">
    <property type="entry name" value="HTH_ARSR"/>
    <property type="match status" value="1"/>
</dbReference>
<dbReference type="SMART" id="SM00418">
    <property type="entry name" value="HTH_ARSR"/>
    <property type="match status" value="1"/>
</dbReference>
<dbReference type="Gene3D" id="1.10.10.10">
    <property type="entry name" value="Winged helix-like DNA-binding domain superfamily/Winged helix DNA-binding domain"/>
    <property type="match status" value="1"/>
</dbReference>
<evidence type="ECO:0000313" key="3">
    <source>
        <dbReference type="Proteomes" id="UP001158045"/>
    </source>
</evidence>
<dbReference type="SUPFAM" id="SSF46785">
    <property type="entry name" value="Winged helix' DNA-binding domain"/>
    <property type="match status" value="1"/>
</dbReference>
<accession>A0ABT6NF36</accession>
<reference evidence="2 3" key="1">
    <citation type="submission" date="2023-04" db="EMBL/GenBank/DDBJ databases">
        <title>Fusibacter bizertensis strain WBS, isolated from littoral bottom sediments of the Arctic seas - biochemical and genomic analysis.</title>
        <authorList>
            <person name="Brioukhanov A.L."/>
        </authorList>
    </citation>
    <scope>NUCLEOTIDE SEQUENCE [LARGE SCALE GENOMIC DNA]</scope>
    <source>
        <strain evidence="2 3">WBS</strain>
    </source>
</reference>
<sequence>MDQKILKGLLNPIRMKIFQFVLMNKQATTAEIAKELSDVPPASLYRHLNKMMKDDILGVYGENKIRGVYEKIYEIKNNPLNTINKIVDEKDRDQLYNVCYTFAMSILMDFGEYLKQDEFDLKADKIGLRSIPMYMTDEESDVFITNMYQLINQANNQESKEGRRLRKYSFAFMPTEEKE</sequence>
<name>A0ABT6NF36_9FIRM</name>
<evidence type="ECO:0000259" key="1">
    <source>
        <dbReference type="SMART" id="SM00418"/>
    </source>
</evidence>
<gene>
    <name evidence="2" type="ORF">QE109_12820</name>
</gene>
<organism evidence="2 3">
    <name type="scientific">Fusibacter bizertensis</name>
    <dbReference type="NCBI Taxonomy" id="1488331"/>
    <lineage>
        <taxon>Bacteria</taxon>
        <taxon>Bacillati</taxon>
        <taxon>Bacillota</taxon>
        <taxon>Clostridia</taxon>
        <taxon>Eubacteriales</taxon>
        <taxon>Eubacteriales Family XII. Incertae Sedis</taxon>
        <taxon>Fusibacter</taxon>
    </lineage>
</organism>
<comment type="caution">
    <text evidence="2">The sequence shown here is derived from an EMBL/GenBank/DDBJ whole genome shotgun (WGS) entry which is preliminary data.</text>
</comment>
<dbReference type="Proteomes" id="UP001158045">
    <property type="component" value="Unassembled WGS sequence"/>
</dbReference>
<protein>
    <submittedName>
        <fullName evidence="2">Helix-turn-helix domain-containing protein</fullName>
    </submittedName>
</protein>
<dbReference type="Gene3D" id="6.10.140.2180">
    <property type="match status" value="1"/>
</dbReference>
<feature type="domain" description="HTH arsR-type" evidence="1">
    <location>
        <begin position="4"/>
        <end position="89"/>
    </location>
</feature>
<dbReference type="InterPro" id="IPR036388">
    <property type="entry name" value="WH-like_DNA-bd_sf"/>
</dbReference>
<keyword evidence="3" id="KW-1185">Reference proteome</keyword>
<proteinExistence type="predicted"/>